<name>A0A914KXK0_MELIC</name>
<dbReference type="Proteomes" id="UP000887563">
    <property type="component" value="Unplaced"/>
</dbReference>
<keyword evidence="1" id="KW-1185">Reference proteome</keyword>
<evidence type="ECO:0000313" key="1">
    <source>
        <dbReference type="Proteomes" id="UP000887563"/>
    </source>
</evidence>
<organism evidence="1 2">
    <name type="scientific">Meloidogyne incognita</name>
    <name type="common">Southern root-knot nematode worm</name>
    <name type="synonym">Oxyuris incognita</name>
    <dbReference type="NCBI Taxonomy" id="6306"/>
    <lineage>
        <taxon>Eukaryota</taxon>
        <taxon>Metazoa</taxon>
        <taxon>Ecdysozoa</taxon>
        <taxon>Nematoda</taxon>
        <taxon>Chromadorea</taxon>
        <taxon>Rhabditida</taxon>
        <taxon>Tylenchina</taxon>
        <taxon>Tylenchomorpha</taxon>
        <taxon>Tylenchoidea</taxon>
        <taxon>Meloidogynidae</taxon>
        <taxon>Meloidogyninae</taxon>
        <taxon>Meloidogyne</taxon>
        <taxon>Meloidogyne incognita group</taxon>
    </lineage>
</organism>
<dbReference type="WBParaSite" id="Minc3s00160g06406">
    <property type="protein sequence ID" value="Minc3s00160g06406"/>
    <property type="gene ID" value="Minc3s00160g06406"/>
</dbReference>
<sequence length="50" mass="5886">MLPRIRKSFVRKSKYFFFIGDLNDQTRVGSGSRSLFRIPIPFVRRDPDPA</sequence>
<evidence type="ECO:0000313" key="2">
    <source>
        <dbReference type="WBParaSite" id="Minc3s00160g06406"/>
    </source>
</evidence>
<protein>
    <submittedName>
        <fullName evidence="2">Uncharacterized protein</fullName>
    </submittedName>
</protein>
<dbReference type="AlphaFoldDB" id="A0A914KXK0"/>
<proteinExistence type="predicted"/>
<reference evidence="2" key="1">
    <citation type="submission" date="2022-11" db="UniProtKB">
        <authorList>
            <consortium name="WormBaseParasite"/>
        </authorList>
    </citation>
    <scope>IDENTIFICATION</scope>
</reference>
<accession>A0A914KXK0</accession>